<dbReference type="Gene3D" id="1.20.58.80">
    <property type="entry name" value="Phosphotransferase system, lactose/cellobiose-type IIA subunit"/>
    <property type="match status" value="1"/>
</dbReference>
<evidence type="ECO:0000313" key="3">
    <source>
        <dbReference type="EMBL" id="KAF7265418.1"/>
    </source>
</evidence>
<feature type="domain" description="USP8 dimerisation" evidence="2">
    <location>
        <begin position="13"/>
        <end position="116"/>
    </location>
</feature>
<dbReference type="AlphaFoldDB" id="A0A834HPI4"/>
<dbReference type="InterPro" id="IPR015063">
    <property type="entry name" value="USP8_dimer"/>
</dbReference>
<dbReference type="EMBL" id="JAACXV010014616">
    <property type="protein sequence ID" value="KAF7265418.1"/>
    <property type="molecule type" value="Genomic_DNA"/>
</dbReference>
<sequence length="209" mass="24239">MNSKIKKNNFSAETRIQNILKYDGKVDVDPNVPAKLYYKSGLNMFKQFNIYIQDQLWENALTIYVKYGALFFDKIKKHPQYNTVPINIKSIITSNYTIMKSKAAKASKEMHRKYRQQYQSFHRGQDKLVDMEWNEPPTGDKSDESLLKVGHKSNTSHRNDNTSIFMDMSISNLNESIFTNSQPTEPMRSSLQYSINLKLAAQKGLKHSL</sequence>
<dbReference type="PANTHER" id="PTHR12947:SF20">
    <property type="match status" value="1"/>
</dbReference>
<dbReference type="PANTHER" id="PTHR12947">
    <property type="entry name" value="AMSH-LIKE PROTEASE"/>
    <property type="match status" value="1"/>
</dbReference>
<evidence type="ECO:0000259" key="2">
    <source>
        <dbReference type="Pfam" id="PF08969"/>
    </source>
</evidence>
<protein>
    <recommendedName>
        <fullName evidence="2">USP8 dimerisation domain-containing protein</fullName>
    </recommendedName>
</protein>
<evidence type="ECO:0000313" key="4">
    <source>
        <dbReference type="Proteomes" id="UP000625711"/>
    </source>
</evidence>
<name>A0A834HPI4_RHYFE</name>
<organism evidence="3 4">
    <name type="scientific">Rhynchophorus ferrugineus</name>
    <name type="common">Red palm weevil</name>
    <name type="synonym">Curculio ferrugineus</name>
    <dbReference type="NCBI Taxonomy" id="354439"/>
    <lineage>
        <taxon>Eukaryota</taxon>
        <taxon>Metazoa</taxon>
        <taxon>Ecdysozoa</taxon>
        <taxon>Arthropoda</taxon>
        <taxon>Hexapoda</taxon>
        <taxon>Insecta</taxon>
        <taxon>Pterygota</taxon>
        <taxon>Neoptera</taxon>
        <taxon>Endopterygota</taxon>
        <taxon>Coleoptera</taxon>
        <taxon>Polyphaga</taxon>
        <taxon>Cucujiformia</taxon>
        <taxon>Curculionidae</taxon>
        <taxon>Dryophthorinae</taxon>
        <taxon>Rhynchophorus</taxon>
    </lineage>
</organism>
<dbReference type="SUPFAM" id="SSF140856">
    <property type="entry name" value="USP8 N-terminal domain-like"/>
    <property type="match status" value="1"/>
</dbReference>
<keyword evidence="4" id="KW-1185">Reference proteome</keyword>
<evidence type="ECO:0000256" key="1">
    <source>
        <dbReference type="SAM" id="MobiDB-lite"/>
    </source>
</evidence>
<proteinExistence type="predicted"/>
<dbReference type="Proteomes" id="UP000625711">
    <property type="component" value="Unassembled WGS sequence"/>
</dbReference>
<comment type="caution">
    <text evidence="3">The sequence shown here is derived from an EMBL/GenBank/DDBJ whole genome shotgun (WGS) entry which is preliminary data.</text>
</comment>
<feature type="region of interest" description="Disordered" evidence="1">
    <location>
        <begin position="133"/>
        <end position="162"/>
    </location>
</feature>
<dbReference type="GO" id="GO:0016579">
    <property type="term" value="P:protein deubiquitination"/>
    <property type="evidence" value="ECO:0007669"/>
    <property type="project" value="UniProtKB-ARBA"/>
</dbReference>
<dbReference type="OrthoDB" id="3640at2759"/>
<accession>A0A834HPI4</accession>
<dbReference type="Pfam" id="PF08969">
    <property type="entry name" value="USP8_dimer"/>
    <property type="match status" value="1"/>
</dbReference>
<gene>
    <name evidence="3" type="ORF">GWI33_021167</name>
</gene>
<reference evidence="3" key="1">
    <citation type="submission" date="2020-08" db="EMBL/GenBank/DDBJ databases">
        <title>Genome sequencing and assembly of the red palm weevil Rhynchophorus ferrugineus.</title>
        <authorList>
            <person name="Dias G.B."/>
            <person name="Bergman C.M."/>
            <person name="Manee M."/>
        </authorList>
    </citation>
    <scope>NUCLEOTIDE SEQUENCE</scope>
    <source>
        <strain evidence="3">AA-2017</strain>
        <tissue evidence="3">Whole larva</tissue>
    </source>
</reference>